<dbReference type="NCBIfam" id="TIGR00666">
    <property type="entry name" value="PBP4"/>
    <property type="match status" value="1"/>
</dbReference>
<organism evidence="4 5">
    <name type="scientific">Microlunatus kandeliicorticis</name>
    <dbReference type="NCBI Taxonomy" id="1759536"/>
    <lineage>
        <taxon>Bacteria</taxon>
        <taxon>Bacillati</taxon>
        <taxon>Actinomycetota</taxon>
        <taxon>Actinomycetes</taxon>
        <taxon>Propionibacteriales</taxon>
        <taxon>Propionibacteriaceae</taxon>
        <taxon>Microlunatus</taxon>
    </lineage>
</organism>
<feature type="region of interest" description="Disordered" evidence="3">
    <location>
        <begin position="38"/>
        <end position="89"/>
    </location>
</feature>
<dbReference type="EC" id="3.4.21.-" evidence="4"/>
<sequence>MAGPRVRRLGIAAGVLVAVAALVVAGLLTGIVPTGRAGEIAGTRPSATSTGATGGPSAVASGTPTGVPSPALPSGGPDTPAPVLAPVSGDAGLDGSELADRIRSVSTKGLKGKVGIAVADLASGKVAWSQNGRTGFAPASTTKLLTTTAALDLLGPDHRFTTSVTLSGKRVVLVGGGDPYLAAKTDSSSYPARPSLQQLAASTATALKARKLTTVSLGYDDSLFSGPSWNPKWPATYSDQVSPISALWADEGRVTGYSPGPRVSDPPLEAAKDFAGYLEKQGIEVTGTPSSADAPGSAAAPTGVIASIRSLPLSMIVERLLTFSDNDAAEVVFRQAALAAGQPGSFTGGQKAVHATLVKLGVWVPGTVIWDGSGLTRQTRVAPDTMVKVIGIAAGEGTLADPALRPVLTGMPVAGAAGSLLQSHGRYVASGTGAALGLVRAKTGTLTGVHALAGYVRTRSGATAVFDLVINDTTTDYAAEVYLQRVTAAITGCGC</sequence>
<dbReference type="InterPro" id="IPR012338">
    <property type="entry name" value="Beta-lactam/transpept-like"/>
</dbReference>
<name>A0A7W3IP57_9ACTN</name>
<evidence type="ECO:0000313" key="4">
    <source>
        <dbReference type="EMBL" id="MBA8792684.1"/>
    </source>
</evidence>
<dbReference type="InterPro" id="IPR000667">
    <property type="entry name" value="Peptidase_S13"/>
</dbReference>
<dbReference type="RefSeq" id="WP_182558302.1">
    <property type="nucleotide sequence ID" value="NZ_JACGWT010000001.1"/>
</dbReference>
<keyword evidence="5" id="KW-1185">Reference proteome</keyword>
<comment type="caution">
    <text evidence="4">The sequence shown here is derived from an EMBL/GenBank/DDBJ whole genome shotgun (WGS) entry which is preliminary data.</text>
</comment>
<dbReference type="EC" id="3.4.16.4" evidence="4"/>
<dbReference type="PANTHER" id="PTHR30023:SF0">
    <property type="entry name" value="PENICILLIN-SENSITIVE CARBOXYPEPTIDASE A"/>
    <property type="match status" value="1"/>
</dbReference>
<keyword evidence="2 4" id="KW-0378">Hydrolase</keyword>
<dbReference type="PRINTS" id="PR00922">
    <property type="entry name" value="DADACBPTASE3"/>
</dbReference>
<keyword evidence="4" id="KW-0121">Carboxypeptidase</keyword>
<dbReference type="Gene3D" id="3.40.710.10">
    <property type="entry name" value="DD-peptidase/beta-lactamase superfamily"/>
    <property type="match status" value="2"/>
</dbReference>
<accession>A0A7W3IP57</accession>
<protein>
    <submittedName>
        <fullName evidence="4">D-alanyl-D-alanine carboxypeptidase/D-alanyl-D-alanine-endopeptidase (Penicillin-binding protein 4)</fullName>
        <ecNumber evidence="4">3.4.16.4</ecNumber>
        <ecNumber evidence="4">3.4.21.-</ecNumber>
    </submittedName>
</protein>
<evidence type="ECO:0000256" key="3">
    <source>
        <dbReference type="SAM" id="MobiDB-lite"/>
    </source>
</evidence>
<dbReference type="Proteomes" id="UP000523079">
    <property type="component" value="Unassembled WGS sequence"/>
</dbReference>
<dbReference type="GO" id="GO:0006508">
    <property type="term" value="P:proteolysis"/>
    <property type="evidence" value="ECO:0007669"/>
    <property type="project" value="InterPro"/>
</dbReference>
<evidence type="ECO:0000256" key="2">
    <source>
        <dbReference type="ARBA" id="ARBA00022801"/>
    </source>
</evidence>
<dbReference type="Pfam" id="PF02113">
    <property type="entry name" value="Peptidase_S13"/>
    <property type="match status" value="2"/>
</dbReference>
<evidence type="ECO:0000256" key="1">
    <source>
        <dbReference type="ARBA" id="ARBA00006096"/>
    </source>
</evidence>
<reference evidence="4 5" key="1">
    <citation type="submission" date="2020-07" db="EMBL/GenBank/DDBJ databases">
        <title>Sequencing the genomes of 1000 actinobacteria strains.</title>
        <authorList>
            <person name="Klenk H.-P."/>
        </authorList>
    </citation>
    <scope>NUCLEOTIDE SEQUENCE [LARGE SCALE GENOMIC DNA]</scope>
    <source>
        <strain evidence="4 5">DSM 100723</strain>
    </source>
</reference>
<dbReference type="EMBL" id="JACGWT010000001">
    <property type="protein sequence ID" value="MBA8792684.1"/>
    <property type="molecule type" value="Genomic_DNA"/>
</dbReference>
<dbReference type="AlphaFoldDB" id="A0A7W3IP57"/>
<dbReference type="GO" id="GO:0000270">
    <property type="term" value="P:peptidoglycan metabolic process"/>
    <property type="evidence" value="ECO:0007669"/>
    <property type="project" value="TreeGrafter"/>
</dbReference>
<dbReference type="PANTHER" id="PTHR30023">
    <property type="entry name" value="D-ALANYL-D-ALANINE CARBOXYPEPTIDASE"/>
    <property type="match status" value="1"/>
</dbReference>
<dbReference type="SUPFAM" id="SSF56601">
    <property type="entry name" value="beta-lactamase/transpeptidase-like"/>
    <property type="match status" value="1"/>
</dbReference>
<dbReference type="Gene3D" id="3.50.80.20">
    <property type="entry name" value="D-Ala-D-Ala carboxypeptidase C, peptidase S13"/>
    <property type="match status" value="1"/>
</dbReference>
<proteinExistence type="inferred from homology"/>
<comment type="similarity">
    <text evidence="1">Belongs to the peptidase S13 family.</text>
</comment>
<keyword evidence="4" id="KW-0645">Protease</keyword>
<evidence type="ECO:0000313" key="5">
    <source>
        <dbReference type="Proteomes" id="UP000523079"/>
    </source>
</evidence>
<gene>
    <name evidence="4" type="ORF">FHX74_000278</name>
</gene>
<dbReference type="GO" id="GO:0009002">
    <property type="term" value="F:serine-type D-Ala-D-Ala carboxypeptidase activity"/>
    <property type="evidence" value="ECO:0007669"/>
    <property type="project" value="UniProtKB-EC"/>
</dbReference>